<sequence>MKSITYFNREYKVHFIIPDPTSIIQKSNCIHDQNEILKHWKCFPLNPSTSPTLSNAILPCITIKTNPFG</sequence>
<evidence type="ECO:0000313" key="1">
    <source>
        <dbReference type="EMBL" id="KAF6022883.1"/>
    </source>
</evidence>
<dbReference type="Proteomes" id="UP000593567">
    <property type="component" value="Unassembled WGS sequence"/>
</dbReference>
<protein>
    <submittedName>
        <fullName evidence="1">Uncharacterized protein</fullName>
    </submittedName>
</protein>
<accession>A0A7J7JA51</accession>
<dbReference type="AlphaFoldDB" id="A0A7J7JA51"/>
<reference evidence="1" key="1">
    <citation type="submission" date="2020-06" db="EMBL/GenBank/DDBJ databases">
        <title>Draft genome of Bugula neritina, a colonial animal packing powerful symbionts and potential medicines.</title>
        <authorList>
            <person name="Rayko M."/>
        </authorList>
    </citation>
    <scope>NUCLEOTIDE SEQUENCE [LARGE SCALE GENOMIC DNA]</scope>
    <source>
        <strain evidence="1">Kwan_BN1</strain>
    </source>
</reference>
<comment type="caution">
    <text evidence="1">The sequence shown here is derived from an EMBL/GenBank/DDBJ whole genome shotgun (WGS) entry which is preliminary data.</text>
</comment>
<organism evidence="1 2">
    <name type="scientific">Bugula neritina</name>
    <name type="common">Brown bryozoan</name>
    <name type="synonym">Sertularia neritina</name>
    <dbReference type="NCBI Taxonomy" id="10212"/>
    <lineage>
        <taxon>Eukaryota</taxon>
        <taxon>Metazoa</taxon>
        <taxon>Spiralia</taxon>
        <taxon>Lophotrochozoa</taxon>
        <taxon>Bryozoa</taxon>
        <taxon>Gymnolaemata</taxon>
        <taxon>Cheilostomatida</taxon>
        <taxon>Flustrina</taxon>
        <taxon>Buguloidea</taxon>
        <taxon>Bugulidae</taxon>
        <taxon>Bugula</taxon>
    </lineage>
</organism>
<dbReference type="EMBL" id="VXIV02002794">
    <property type="protein sequence ID" value="KAF6022883.1"/>
    <property type="molecule type" value="Genomic_DNA"/>
</dbReference>
<proteinExistence type="predicted"/>
<keyword evidence="2" id="KW-1185">Reference proteome</keyword>
<name>A0A7J7JA51_BUGNE</name>
<evidence type="ECO:0000313" key="2">
    <source>
        <dbReference type="Proteomes" id="UP000593567"/>
    </source>
</evidence>
<gene>
    <name evidence="1" type="ORF">EB796_018809</name>
</gene>